<dbReference type="PROSITE" id="PS50110">
    <property type="entry name" value="RESPONSE_REGULATORY"/>
    <property type="match status" value="1"/>
</dbReference>
<evidence type="ECO:0000256" key="5">
    <source>
        <dbReference type="ARBA" id="ARBA00023125"/>
    </source>
</evidence>
<dbReference type="InterPro" id="IPR009057">
    <property type="entry name" value="Homeodomain-like_sf"/>
</dbReference>
<evidence type="ECO:0000259" key="10">
    <source>
        <dbReference type="PROSITE" id="PS50110"/>
    </source>
</evidence>
<evidence type="ECO:0000256" key="4">
    <source>
        <dbReference type="ARBA" id="ARBA00023015"/>
    </source>
</evidence>
<dbReference type="Gene3D" id="3.40.50.2300">
    <property type="match status" value="1"/>
</dbReference>
<dbReference type="InterPro" id="IPR002078">
    <property type="entry name" value="Sigma_54_int"/>
</dbReference>
<keyword evidence="3" id="KW-0902">Two-component regulatory system</keyword>
<accession>A0ABS4SH84</accession>
<evidence type="ECO:0000313" key="12">
    <source>
        <dbReference type="Proteomes" id="UP000781958"/>
    </source>
</evidence>
<evidence type="ECO:0000256" key="2">
    <source>
        <dbReference type="ARBA" id="ARBA00022840"/>
    </source>
</evidence>
<evidence type="ECO:0000256" key="7">
    <source>
        <dbReference type="ARBA" id="ARBA00023163"/>
    </source>
</evidence>
<keyword evidence="7" id="KW-0804">Transcription</keyword>
<dbReference type="InterPro" id="IPR002197">
    <property type="entry name" value="HTH_Fis"/>
</dbReference>
<dbReference type="CDD" id="cd00009">
    <property type="entry name" value="AAA"/>
    <property type="match status" value="1"/>
</dbReference>
<keyword evidence="6" id="KW-0010">Activator</keyword>
<dbReference type="SUPFAM" id="SSF52172">
    <property type="entry name" value="CheY-like"/>
    <property type="match status" value="1"/>
</dbReference>
<dbReference type="InterPro" id="IPR025944">
    <property type="entry name" value="Sigma_54_int_dom_CS"/>
</dbReference>
<dbReference type="CDD" id="cd00156">
    <property type="entry name" value="REC"/>
    <property type="match status" value="1"/>
</dbReference>
<evidence type="ECO:0000256" key="1">
    <source>
        <dbReference type="ARBA" id="ARBA00022741"/>
    </source>
</evidence>
<dbReference type="Pfam" id="PF02954">
    <property type="entry name" value="HTH_8"/>
    <property type="match status" value="1"/>
</dbReference>
<keyword evidence="5" id="KW-0238">DNA-binding</keyword>
<dbReference type="Gene3D" id="1.10.8.60">
    <property type="match status" value="1"/>
</dbReference>
<dbReference type="PROSITE" id="PS50045">
    <property type="entry name" value="SIGMA54_INTERACT_4"/>
    <property type="match status" value="1"/>
</dbReference>
<gene>
    <name evidence="11" type="ORF">J2851_001616</name>
</gene>
<dbReference type="SMART" id="SM00448">
    <property type="entry name" value="REC"/>
    <property type="match status" value="1"/>
</dbReference>
<dbReference type="Pfam" id="PF00072">
    <property type="entry name" value="Response_reg"/>
    <property type="match status" value="1"/>
</dbReference>
<dbReference type="Pfam" id="PF00158">
    <property type="entry name" value="Sigma54_activat"/>
    <property type="match status" value="1"/>
</dbReference>
<evidence type="ECO:0000256" key="3">
    <source>
        <dbReference type="ARBA" id="ARBA00023012"/>
    </source>
</evidence>
<feature type="domain" description="Response regulatory" evidence="10">
    <location>
        <begin position="3"/>
        <end position="117"/>
    </location>
</feature>
<feature type="modified residue" description="4-aspartylphosphate" evidence="8">
    <location>
        <position position="52"/>
    </location>
</feature>
<sequence>MSTLLLVDDEPAFLRLAAAWLEKQGHRVVTAADGAQARDLFQRERPDLVLLDLVMPPERTPEAGLALVPAFAAVPVVVLTAHAEHELALRAVAEGAWDFLAKPVEPELLRFVVARALAKRGLEMELAALRAARPQDDGMVGVSPAILRLKEMIRRIGPAEVPVMVLGPSGSGKELVARALHAASPRGAGPFVPVHCGAIPAELLESELFGHLKGSFTGAHQDRQGLLAAADGGTLFLDEVGEMPPAMQVKLLRFLQEGTYTPVGGRQPVAADVRVVSATHRDLEGMVAQGALREDFYYRLKGLILRTPALAERREDVALLAARFLADLPRHRRLRLAPDALAWLAEQEWPGNVRELRAVVTTGAALAEGDVVTAADLAFARSGDPAALAPAPPATLAEAVTALERRMITAALAATGNNHSAAARRLGLSRVGLLKMMTRLGLRRSGP</sequence>
<dbReference type="InterPro" id="IPR001789">
    <property type="entry name" value="Sig_transdc_resp-reg_receiver"/>
</dbReference>
<dbReference type="InterPro" id="IPR058031">
    <property type="entry name" value="AAA_lid_NorR"/>
</dbReference>
<name>A0ABS4SH84_9PROT</name>
<dbReference type="PANTHER" id="PTHR32071">
    <property type="entry name" value="TRANSCRIPTIONAL REGULATORY PROTEIN"/>
    <property type="match status" value="1"/>
</dbReference>
<keyword evidence="1" id="KW-0547">Nucleotide-binding</keyword>
<keyword evidence="8" id="KW-0597">Phosphoprotein</keyword>
<comment type="caution">
    <text evidence="11">The sequence shown here is derived from an EMBL/GenBank/DDBJ whole genome shotgun (WGS) entry which is preliminary data.</text>
</comment>
<dbReference type="PRINTS" id="PR01590">
    <property type="entry name" value="HTHFIS"/>
</dbReference>
<evidence type="ECO:0000313" key="11">
    <source>
        <dbReference type="EMBL" id="MBP2291867.1"/>
    </source>
</evidence>
<dbReference type="InterPro" id="IPR003593">
    <property type="entry name" value="AAA+_ATPase"/>
</dbReference>
<dbReference type="PROSITE" id="PS00676">
    <property type="entry name" value="SIGMA54_INTERACT_2"/>
    <property type="match status" value="1"/>
</dbReference>
<dbReference type="SUPFAM" id="SSF46689">
    <property type="entry name" value="Homeodomain-like"/>
    <property type="match status" value="1"/>
</dbReference>
<dbReference type="InterPro" id="IPR011006">
    <property type="entry name" value="CheY-like_superfamily"/>
</dbReference>
<dbReference type="SUPFAM" id="SSF52540">
    <property type="entry name" value="P-loop containing nucleoside triphosphate hydrolases"/>
    <property type="match status" value="1"/>
</dbReference>
<dbReference type="InterPro" id="IPR025943">
    <property type="entry name" value="Sigma_54_int_dom_ATP-bd_2"/>
</dbReference>
<dbReference type="RefSeq" id="WP_209765495.1">
    <property type="nucleotide sequence ID" value="NZ_JAGINP010000004.1"/>
</dbReference>
<dbReference type="PANTHER" id="PTHR32071:SF100">
    <property type="entry name" value="RESPONSE REGULATOR PROTEIN PILR"/>
    <property type="match status" value="1"/>
</dbReference>
<dbReference type="PROSITE" id="PS00688">
    <property type="entry name" value="SIGMA54_INTERACT_3"/>
    <property type="match status" value="1"/>
</dbReference>
<keyword evidence="12" id="KW-1185">Reference proteome</keyword>
<dbReference type="InterPro" id="IPR027417">
    <property type="entry name" value="P-loop_NTPase"/>
</dbReference>
<protein>
    <submittedName>
        <fullName evidence="11">Two-component system NtrC family response regulator</fullName>
    </submittedName>
</protein>
<dbReference type="EMBL" id="JAGINP010000004">
    <property type="protein sequence ID" value="MBP2291867.1"/>
    <property type="molecule type" value="Genomic_DNA"/>
</dbReference>
<reference evidence="11 12" key="1">
    <citation type="submission" date="2021-03" db="EMBL/GenBank/DDBJ databases">
        <title>Genomic Encyclopedia of Type Strains, Phase III (KMG-III): the genomes of soil and plant-associated and newly described type strains.</title>
        <authorList>
            <person name="Whitman W."/>
        </authorList>
    </citation>
    <scope>NUCLEOTIDE SEQUENCE [LARGE SCALE GENOMIC DNA]</scope>
    <source>
        <strain evidence="11 12">IMMIB AFH-6</strain>
    </source>
</reference>
<evidence type="ECO:0000256" key="6">
    <source>
        <dbReference type="ARBA" id="ARBA00023159"/>
    </source>
</evidence>
<dbReference type="Gene3D" id="3.40.50.300">
    <property type="entry name" value="P-loop containing nucleotide triphosphate hydrolases"/>
    <property type="match status" value="1"/>
</dbReference>
<proteinExistence type="predicted"/>
<evidence type="ECO:0000256" key="8">
    <source>
        <dbReference type="PROSITE-ProRule" id="PRU00169"/>
    </source>
</evidence>
<organism evidence="11 12">
    <name type="scientific">Azospirillum rugosum</name>
    <dbReference type="NCBI Taxonomy" id="416170"/>
    <lineage>
        <taxon>Bacteria</taxon>
        <taxon>Pseudomonadati</taxon>
        <taxon>Pseudomonadota</taxon>
        <taxon>Alphaproteobacteria</taxon>
        <taxon>Rhodospirillales</taxon>
        <taxon>Azospirillaceae</taxon>
        <taxon>Azospirillum</taxon>
    </lineage>
</organism>
<dbReference type="Gene3D" id="1.10.10.60">
    <property type="entry name" value="Homeodomain-like"/>
    <property type="match status" value="1"/>
</dbReference>
<keyword evidence="4" id="KW-0805">Transcription regulation</keyword>
<dbReference type="Pfam" id="PF25601">
    <property type="entry name" value="AAA_lid_14"/>
    <property type="match status" value="1"/>
</dbReference>
<dbReference type="SMART" id="SM00382">
    <property type="entry name" value="AAA"/>
    <property type="match status" value="1"/>
</dbReference>
<dbReference type="Proteomes" id="UP000781958">
    <property type="component" value="Unassembled WGS sequence"/>
</dbReference>
<feature type="domain" description="Sigma-54 factor interaction" evidence="9">
    <location>
        <begin position="139"/>
        <end position="365"/>
    </location>
</feature>
<keyword evidence="2" id="KW-0067">ATP-binding</keyword>
<evidence type="ECO:0000259" key="9">
    <source>
        <dbReference type="PROSITE" id="PS50045"/>
    </source>
</evidence>